<dbReference type="CDD" id="cd04238">
    <property type="entry name" value="AAK_NAGK-like"/>
    <property type="match status" value="1"/>
</dbReference>
<dbReference type="EMBL" id="JXRQ01000029">
    <property type="protein sequence ID" value="KIL43385.1"/>
    <property type="molecule type" value="Genomic_DNA"/>
</dbReference>
<dbReference type="OrthoDB" id="9803155at2"/>
<keyword evidence="5 9" id="KW-0547">Nucleotide-binding</keyword>
<evidence type="ECO:0000256" key="7">
    <source>
        <dbReference type="ARBA" id="ARBA00022840"/>
    </source>
</evidence>
<dbReference type="InterPro" id="IPR001048">
    <property type="entry name" value="Asp/Glu/Uridylate_kinase"/>
</dbReference>
<feature type="site" description="Transition state stabilizer" evidence="9">
    <location>
        <position position="18"/>
    </location>
</feature>
<gene>
    <name evidence="9" type="primary">argB</name>
    <name evidence="11" type="ORF">KP77_30910</name>
</gene>
<keyword evidence="12" id="KW-1185">Reference proteome</keyword>
<feature type="binding site" evidence="9">
    <location>
        <position position="164"/>
    </location>
    <ligand>
        <name>substrate</name>
    </ligand>
</feature>
<dbReference type="HAMAP" id="MF_00082">
    <property type="entry name" value="ArgB"/>
    <property type="match status" value="1"/>
</dbReference>
<reference evidence="11 12" key="1">
    <citation type="submission" date="2015-01" db="EMBL/GenBank/DDBJ databases">
        <title>Genome sequence of Jeotgalibacillus alimentarius.</title>
        <authorList>
            <person name="Goh K.M."/>
            <person name="Chan K.-G."/>
            <person name="Yaakop A.S."/>
            <person name="Ee R."/>
            <person name="Gan H.M."/>
            <person name="Chan C.S."/>
        </authorList>
    </citation>
    <scope>NUCLEOTIDE SEQUENCE [LARGE SCALE GENOMIC DNA]</scope>
    <source>
        <strain evidence="11 12">YKJ-13</strain>
    </source>
</reference>
<comment type="pathway">
    <text evidence="1 9">Amino-acid biosynthesis; L-arginine biosynthesis; N(2)-acetyl-L-ornithine from L-glutamate: step 2/4.</text>
</comment>
<dbReference type="GO" id="GO:0042450">
    <property type="term" value="P:L-arginine biosynthetic process via ornithine"/>
    <property type="evidence" value="ECO:0007669"/>
    <property type="project" value="UniProtKB-UniRule"/>
</dbReference>
<dbReference type="GO" id="GO:0003991">
    <property type="term" value="F:acetylglutamate kinase activity"/>
    <property type="evidence" value="ECO:0007669"/>
    <property type="project" value="UniProtKB-UniRule"/>
</dbReference>
<dbReference type="Proteomes" id="UP000031950">
    <property type="component" value="Unassembled WGS sequence"/>
</dbReference>
<evidence type="ECO:0000256" key="2">
    <source>
        <dbReference type="ARBA" id="ARBA00022571"/>
    </source>
</evidence>
<dbReference type="STRING" id="135826.KP77_30910"/>
<comment type="function">
    <text evidence="9">Catalyzes the ATP-dependent phosphorylation of N-acetyl-L-glutamate.</text>
</comment>
<evidence type="ECO:0000256" key="5">
    <source>
        <dbReference type="ARBA" id="ARBA00022741"/>
    </source>
</evidence>
<accession>A0A0C2QZ90</accession>
<sequence>MTTYRSTQAIEPETVVIKLGGSLLERLTADFFKGIHQMIQSGKRVIIVHGGGPAINRTLQEANIQTPVINGLRVTPEKAITLVQTTLIGSVNPWIVHQLGQSDIRAVGLSGFDGGLIEASFLDKNVYGFVGKIEKVDPSILQMLNDAVPVISCIGSTADGQALNINADTAAEKVAAAIGADELLFVTDTPGIKVNGATISTTNPDEIKAWIEDGTIYGGMIPKVQAAAGCLQSGIPAVRIVNEMLEGTTILKEVAVR</sequence>
<dbReference type="GO" id="GO:0005737">
    <property type="term" value="C:cytoplasm"/>
    <property type="evidence" value="ECO:0007669"/>
    <property type="project" value="UniProtKB-SubCell"/>
</dbReference>
<dbReference type="PANTHER" id="PTHR23342:SF0">
    <property type="entry name" value="N-ACETYLGLUTAMATE SYNTHASE, MITOCHONDRIAL"/>
    <property type="match status" value="1"/>
</dbReference>
<evidence type="ECO:0000313" key="11">
    <source>
        <dbReference type="EMBL" id="KIL43385.1"/>
    </source>
</evidence>
<dbReference type="PANTHER" id="PTHR23342">
    <property type="entry name" value="N-ACETYLGLUTAMATE SYNTHASE"/>
    <property type="match status" value="1"/>
</dbReference>
<feature type="domain" description="Aspartate/glutamate/uridylate kinase" evidence="10">
    <location>
        <begin position="14"/>
        <end position="242"/>
    </location>
</feature>
<dbReference type="UniPathway" id="UPA00068">
    <property type="reaction ID" value="UER00107"/>
</dbReference>
<dbReference type="RefSeq" id="WP_041123610.1">
    <property type="nucleotide sequence ID" value="NZ_JXRQ01000029.1"/>
</dbReference>
<evidence type="ECO:0000256" key="3">
    <source>
        <dbReference type="ARBA" id="ARBA00022605"/>
    </source>
</evidence>
<comment type="subcellular location">
    <subcellularLocation>
        <location evidence="9">Cytoplasm</location>
    </subcellularLocation>
</comment>
<keyword evidence="4 9" id="KW-0808">Transferase</keyword>
<keyword evidence="7 9" id="KW-0067">ATP-binding</keyword>
<organism evidence="11 12">
    <name type="scientific">Jeotgalibacillus alimentarius</name>
    <dbReference type="NCBI Taxonomy" id="135826"/>
    <lineage>
        <taxon>Bacteria</taxon>
        <taxon>Bacillati</taxon>
        <taxon>Bacillota</taxon>
        <taxon>Bacilli</taxon>
        <taxon>Bacillales</taxon>
        <taxon>Caryophanaceae</taxon>
        <taxon>Jeotgalibacillus</taxon>
    </lineage>
</organism>
<proteinExistence type="inferred from homology"/>
<dbReference type="PATRIC" id="fig|135826.4.peg.3070"/>
<dbReference type="AlphaFoldDB" id="A0A0C2QZ90"/>
<dbReference type="PIRSF" id="PIRSF000728">
    <property type="entry name" value="NAGK"/>
    <property type="match status" value="1"/>
</dbReference>
<comment type="similarity">
    <text evidence="9">Belongs to the acetylglutamate kinase family. ArgB subfamily.</text>
</comment>
<evidence type="ECO:0000256" key="6">
    <source>
        <dbReference type="ARBA" id="ARBA00022777"/>
    </source>
</evidence>
<feature type="binding site" evidence="9">
    <location>
        <begin position="51"/>
        <end position="52"/>
    </location>
    <ligand>
        <name>substrate</name>
    </ligand>
</feature>
<evidence type="ECO:0000256" key="9">
    <source>
        <dbReference type="HAMAP-Rule" id="MF_00082"/>
    </source>
</evidence>
<evidence type="ECO:0000259" key="10">
    <source>
        <dbReference type="Pfam" id="PF00696"/>
    </source>
</evidence>
<comment type="catalytic activity">
    <reaction evidence="8 9">
        <text>N-acetyl-L-glutamate + ATP = N-acetyl-L-glutamyl 5-phosphate + ADP</text>
        <dbReference type="Rhea" id="RHEA:14629"/>
        <dbReference type="ChEBI" id="CHEBI:30616"/>
        <dbReference type="ChEBI" id="CHEBI:44337"/>
        <dbReference type="ChEBI" id="CHEBI:57936"/>
        <dbReference type="ChEBI" id="CHEBI:456216"/>
        <dbReference type="EC" id="2.7.2.8"/>
    </reaction>
</comment>
<evidence type="ECO:0000256" key="8">
    <source>
        <dbReference type="ARBA" id="ARBA00048141"/>
    </source>
</evidence>
<evidence type="ECO:0000256" key="4">
    <source>
        <dbReference type="ARBA" id="ARBA00022679"/>
    </source>
</evidence>
<dbReference type="GO" id="GO:0005524">
    <property type="term" value="F:ATP binding"/>
    <property type="evidence" value="ECO:0007669"/>
    <property type="project" value="UniProtKB-UniRule"/>
</dbReference>
<dbReference type="NCBIfam" id="TIGR00761">
    <property type="entry name" value="argB"/>
    <property type="match status" value="1"/>
</dbReference>
<dbReference type="InterPro" id="IPR036393">
    <property type="entry name" value="AceGlu_kinase-like_sf"/>
</dbReference>
<keyword evidence="6 9" id="KW-0418">Kinase</keyword>
<keyword evidence="3 9" id="KW-0028">Amino-acid biosynthesis</keyword>
<keyword evidence="2 9" id="KW-0055">Arginine biosynthesis</keyword>
<keyword evidence="9" id="KW-0963">Cytoplasm</keyword>
<dbReference type="InterPro" id="IPR004662">
    <property type="entry name" value="AcgluKinase_fam"/>
</dbReference>
<protein>
    <recommendedName>
        <fullName evidence="9">Acetylglutamate kinase</fullName>
        <ecNumber evidence="9">2.7.2.8</ecNumber>
    </recommendedName>
    <alternativeName>
        <fullName evidence="9">N-acetyl-L-glutamate 5-phosphotransferase</fullName>
    </alternativeName>
    <alternativeName>
        <fullName evidence="9">NAG kinase</fullName>
        <shortName evidence="9">NAGK</shortName>
    </alternativeName>
</protein>
<dbReference type="SUPFAM" id="SSF53633">
    <property type="entry name" value="Carbamate kinase-like"/>
    <property type="match status" value="1"/>
</dbReference>
<feature type="binding site" evidence="9">
    <location>
        <position position="73"/>
    </location>
    <ligand>
        <name>substrate</name>
    </ligand>
</feature>
<feature type="site" description="Transition state stabilizer" evidence="9">
    <location>
        <position position="223"/>
    </location>
</feature>
<dbReference type="InterPro" id="IPR037528">
    <property type="entry name" value="ArgB"/>
</dbReference>
<dbReference type="EC" id="2.7.2.8" evidence="9"/>
<dbReference type="Pfam" id="PF00696">
    <property type="entry name" value="AA_kinase"/>
    <property type="match status" value="1"/>
</dbReference>
<evidence type="ECO:0000256" key="1">
    <source>
        <dbReference type="ARBA" id="ARBA00004828"/>
    </source>
</evidence>
<evidence type="ECO:0000313" key="12">
    <source>
        <dbReference type="Proteomes" id="UP000031950"/>
    </source>
</evidence>
<comment type="caution">
    <text evidence="11">The sequence shown here is derived from an EMBL/GenBank/DDBJ whole genome shotgun (WGS) entry which is preliminary data.</text>
</comment>
<dbReference type="Gene3D" id="3.40.1160.10">
    <property type="entry name" value="Acetylglutamate kinase-like"/>
    <property type="match status" value="1"/>
</dbReference>
<name>A0A0C2QZ90_9BACL</name>